<evidence type="ECO:0000256" key="3">
    <source>
        <dbReference type="ARBA" id="ARBA00022840"/>
    </source>
</evidence>
<evidence type="ECO:0000313" key="5">
    <source>
        <dbReference type="EMBL" id="SVB32020.1"/>
    </source>
</evidence>
<dbReference type="GO" id="GO:0016887">
    <property type="term" value="F:ATP hydrolysis activity"/>
    <property type="evidence" value="ECO:0007669"/>
    <property type="project" value="InterPro"/>
</dbReference>
<feature type="non-terminal residue" evidence="5">
    <location>
        <position position="213"/>
    </location>
</feature>
<dbReference type="Gene3D" id="3.40.50.300">
    <property type="entry name" value="P-loop containing nucleotide triphosphate hydrolases"/>
    <property type="match status" value="1"/>
</dbReference>
<keyword evidence="2" id="KW-0547">Nucleotide-binding</keyword>
<proteinExistence type="predicted"/>
<sequence>MVKRYGTFTAIDNISLEVNAGQIFGFLGPNGAGKTTTIKILAGLLKPDTGNVLINGYNLAEEPVMCKLHTGHIPDRPFLYEKLTGDEFLRFIASLYNLSTETFEKNVDRLLTLFDLTDWQDHLIESYSHGMRQKLIMTSVFMLETPTIIVDEPMVGLDPKSARIVKELFKNHARTGGSIFLSTHSLEVAEELCDRIAIILNGRIKTVGDMESL</sequence>
<dbReference type="InterPro" id="IPR003439">
    <property type="entry name" value="ABC_transporter-like_ATP-bd"/>
</dbReference>
<organism evidence="5">
    <name type="scientific">marine metagenome</name>
    <dbReference type="NCBI Taxonomy" id="408172"/>
    <lineage>
        <taxon>unclassified sequences</taxon>
        <taxon>metagenomes</taxon>
        <taxon>ecological metagenomes</taxon>
    </lineage>
</organism>
<evidence type="ECO:0000256" key="2">
    <source>
        <dbReference type="ARBA" id="ARBA00022741"/>
    </source>
</evidence>
<protein>
    <recommendedName>
        <fullName evidence="4">ABC transporter domain-containing protein</fullName>
    </recommendedName>
</protein>
<dbReference type="CDD" id="cd03230">
    <property type="entry name" value="ABC_DR_subfamily_A"/>
    <property type="match status" value="1"/>
</dbReference>
<dbReference type="EMBL" id="UINC01037078">
    <property type="protein sequence ID" value="SVB32020.1"/>
    <property type="molecule type" value="Genomic_DNA"/>
</dbReference>
<dbReference type="PANTHER" id="PTHR42939">
    <property type="entry name" value="ABC TRANSPORTER ATP-BINDING PROTEIN ALBC-RELATED"/>
    <property type="match status" value="1"/>
</dbReference>
<dbReference type="InterPro" id="IPR003593">
    <property type="entry name" value="AAA+_ATPase"/>
</dbReference>
<dbReference type="InterPro" id="IPR027417">
    <property type="entry name" value="P-loop_NTPase"/>
</dbReference>
<dbReference type="GO" id="GO:0005524">
    <property type="term" value="F:ATP binding"/>
    <property type="evidence" value="ECO:0007669"/>
    <property type="project" value="UniProtKB-KW"/>
</dbReference>
<accession>A0A382D0Q8</accession>
<gene>
    <name evidence="5" type="ORF">METZ01_LOCUS184874</name>
</gene>
<evidence type="ECO:0000256" key="1">
    <source>
        <dbReference type="ARBA" id="ARBA00022448"/>
    </source>
</evidence>
<dbReference type="PROSITE" id="PS50893">
    <property type="entry name" value="ABC_TRANSPORTER_2"/>
    <property type="match status" value="1"/>
</dbReference>
<name>A0A382D0Q8_9ZZZZ</name>
<keyword evidence="1" id="KW-0813">Transport</keyword>
<feature type="domain" description="ABC transporter" evidence="4">
    <location>
        <begin position="2"/>
        <end position="213"/>
    </location>
</feature>
<dbReference type="SMART" id="SM00382">
    <property type="entry name" value="AAA"/>
    <property type="match status" value="1"/>
</dbReference>
<reference evidence="5" key="1">
    <citation type="submission" date="2018-05" db="EMBL/GenBank/DDBJ databases">
        <authorList>
            <person name="Lanie J.A."/>
            <person name="Ng W.-L."/>
            <person name="Kazmierczak K.M."/>
            <person name="Andrzejewski T.M."/>
            <person name="Davidsen T.M."/>
            <person name="Wayne K.J."/>
            <person name="Tettelin H."/>
            <person name="Glass J.I."/>
            <person name="Rusch D."/>
            <person name="Podicherti R."/>
            <person name="Tsui H.-C.T."/>
            <person name="Winkler M.E."/>
        </authorList>
    </citation>
    <scope>NUCLEOTIDE SEQUENCE</scope>
</reference>
<evidence type="ECO:0000259" key="4">
    <source>
        <dbReference type="PROSITE" id="PS50893"/>
    </source>
</evidence>
<dbReference type="SUPFAM" id="SSF52540">
    <property type="entry name" value="P-loop containing nucleoside triphosphate hydrolases"/>
    <property type="match status" value="1"/>
</dbReference>
<dbReference type="PANTHER" id="PTHR42939:SF1">
    <property type="entry name" value="ABC TRANSPORTER ATP-BINDING PROTEIN ALBC-RELATED"/>
    <property type="match status" value="1"/>
</dbReference>
<keyword evidence="3" id="KW-0067">ATP-binding</keyword>
<dbReference type="Pfam" id="PF00005">
    <property type="entry name" value="ABC_tran"/>
    <property type="match status" value="1"/>
</dbReference>
<dbReference type="InterPro" id="IPR051782">
    <property type="entry name" value="ABC_Transporter_VariousFunc"/>
</dbReference>
<dbReference type="AlphaFoldDB" id="A0A382D0Q8"/>